<feature type="transmembrane region" description="Helical" evidence="1">
    <location>
        <begin position="124"/>
        <end position="141"/>
    </location>
</feature>
<keyword evidence="1" id="KW-0472">Membrane</keyword>
<reference evidence="3 4" key="1">
    <citation type="submission" date="2021-01" db="EMBL/GenBank/DDBJ databases">
        <title>Whole genome shotgun sequence of Asanoa siamensis NBRC 107932.</title>
        <authorList>
            <person name="Komaki H."/>
            <person name="Tamura T."/>
        </authorList>
    </citation>
    <scope>NUCLEOTIDE SEQUENCE [LARGE SCALE GENOMIC DNA]</scope>
    <source>
        <strain evidence="3 4">NBRC 107932</strain>
    </source>
</reference>
<keyword evidence="4" id="KW-1185">Reference proteome</keyword>
<evidence type="ECO:0000256" key="1">
    <source>
        <dbReference type="SAM" id="Phobius"/>
    </source>
</evidence>
<dbReference type="InterPro" id="IPR012867">
    <property type="entry name" value="DUF1648"/>
</dbReference>
<sequence length="318" mass="33393">MTRRFRPVLAAIASWAPAAVVLASSPGRWPDLPSTLATHWGPSGRPDGFTTATTMWTVTLLFALLAGALGTGAAATAGRFGPGSRFMLGTAGGVGGASAGLWLATAASTAAAGSPDDARLSWRLSWFFVGLAYGVALYALAGPLRRPPRDRSADGTPPPMTLGPTQQAAWVTVLRSRLLVGATAVAFLVGAVALATSAPRPWMWTVLLVPLAALLVLAEVRVCVDRRGLRLTAGLLRLPFKVIALDRIAHATVEDIDPLRWGGWGYRVMVPGRSAFVTRSGPGLVVEQTNGHRFAVTVRDPRVPAALLNALRDRQPTG</sequence>
<feature type="transmembrane region" description="Helical" evidence="1">
    <location>
        <begin position="202"/>
        <end position="220"/>
    </location>
</feature>
<proteinExistence type="predicted"/>
<evidence type="ECO:0000313" key="3">
    <source>
        <dbReference type="EMBL" id="GIF74457.1"/>
    </source>
</evidence>
<protein>
    <recommendedName>
        <fullName evidence="2">DUF1648 domain-containing protein</fullName>
    </recommendedName>
</protein>
<keyword evidence="1" id="KW-1133">Transmembrane helix</keyword>
<dbReference type="EMBL" id="BONE01000031">
    <property type="protein sequence ID" value="GIF74457.1"/>
    <property type="molecule type" value="Genomic_DNA"/>
</dbReference>
<organism evidence="3 4">
    <name type="scientific">Asanoa siamensis</name>
    <dbReference type="NCBI Taxonomy" id="926357"/>
    <lineage>
        <taxon>Bacteria</taxon>
        <taxon>Bacillati</taxon>
        <taxon>Actinomycetota</taxon>
        <taxon>Actinomycetes</taxon>
        <taxon>Micromonosporales</taxon>
        <taxon>Micromonosporaceae</taxon>
        <taxon>Asanoa</taxon>
    </lineage>
</organism>
<feature type="transmembrane region" description="Helical" evidence="1">
    <location>
        <begin position="178"/>
        <end position="196"/>
    </location>
</feature>
<dbReference type="RefSeq" id="WP_203715022.1">
    <property type="nucleotide sequence ID" value="NZ_BONE01000031.1"/>
</dbReference>
<evidence type="ECO:0000259" key="2">
    <source>
        <dbReference type="Pfam" id="PF07853"/>
    </source>
</evidence>
<dbReference type="Proteomes" id="UP000604117">
    <property type="component" value="Unassembled WGS sequence"/>
</dbReference>
<comment type="caution">
    <text evidence="3">The sequence shown here is derived from an EMBL/GenBank/DDBJ whole genome shotgun (WGS) entry which is preliminary data.</text>
</comment>
<name>A0ABQ4CT58_9ACTN</name>
<keyword evidence="1" id="KW-0812">Transmembrane</keyword>
<evidence type="ECO:0000313" key="4">
    <source>
        <dbReference type="Proteomes" id="UP000604117"/>
    </source>
</evidence>
<accession>A0ABQ4CT58</accession>
<dbReference type="Pfam" id="PF07853">
    <property type="entry name" value="DUF1648"/>
    <property type="match status" value="1"/>
</dbReference>
<feature type="transmembrane region" description="Helical" evidence="1">
    <location>
        <begin position="86"/>
        <end position="104"/>
    </location>
</feature>
<feature type="domain" description="DUF1648" evidence="2">
    <location>
        <begin position="28"/>
        <end position="61"/>
    </location>
</feature>
<gene>
    <name evidence="3" type="ORF">Asi02nite_39750</name>
</gene>
<feature type="transmembrane region" description="Helical" evidence="1">
    <location>
        <begin position="55"/>
        <end position="74"/>
    </location>
</feature>